<dbReference type="EMBL" id="SSHH01000001">
    <property type="protein sequence ID" value="TIX51702.1"/>
    <property type="molecule type" value="Genomic_DNA"/>
</dbReference>
<keyword evidence="6" id="KW-1185">Reference proteome</keyword>
<evidence type="ECO:0000259" key="4">
    <source>
        <dbReference type="PROSITE" id="PS01124"/>
    </source>
</evidence>
<evidence type="ECO:0000313" key="5">
    <source>
        <dbReference type="EMBL" id="TIX51702.1"/>
    </source>
</evidence>
<dbReference type="InterPro" id="IPR018060">
    <property type="entry name" value="HTH_AraC"/>
</dbReference>
<dbReference type="InterPro" id="IPR009057">
    <property type="entry name" value="Homeodomain-like_sf"/>
</dbReference>
<reference evidence="5 6" key="1">
    <citation type="submission" date="2019-04" db="EMBL/GenBank/DDBJ databases">
        <title>Altererythrobacter aquimixticola sp. nov., isolated from sediment of junction between the ocean and a freshwater spring.</title>
        <authorList>
            <person name="Yoon J.-H."/>
        </authorList>
    </citation>
    <scope>NUCLEOTIDE SEQUENCE [LARGE SCALE GENOMIC DNA]</scope>
    <source>
        <strain evidence="5 6">SSKS-13</strain>
    </source>
</reference>
<dbReference type="InterPro" id="IPR032687">
    <property type="entry name" value="AraC-type_N"/>
</dbReference>
<accession>A0A4T3F7K8</accession>
<evidence type="ECO:0000256" key="1">
    <source>
        <dbReference type="ARBA" id="ARBA00023015"/>
    </source>
</evidence>
<evidence type="ECO:0000313" key="6">
    <source>
        <dbReference type="Proteomes" id="UP000309389"/>
    </source>
</evidence>
<name>A0A4T3F7K8_9SPHN</name>
<dbReference type="AlphaFoldDB" id="A0A4T3F7K8"/>
<evidence type="ECO:0000256" key="2">
    <source>
        <dbReference type="ARBA" id="ARBA00023125"/>
    </source>
</evidence>
<dbReference type="PANTHER" id="PTHR47894:SF1">
    <property type="entry name" value="HTH-TYPE TRANSCRIPTIONAL REGULATOR VQSM"/>
    <property type="match status" value="1"/>
</dbReference>
<dbReference type="PANTHER" id="PTHR47894">
    <property type="entry name" value="HTH-TYPE TRANSCRIPTIONAL REGULATOR GADX"/>
    <property type="match status" value="1"/>
</dbReference>
<feature type="domain" description="HTH araC/xylS-type" evidence="4">
    <location>
        <begin position="271"/>
        <end position="353"/>
    </location>
</feature>
<gene>
    <name evidence="5" type="ORF">E5222_04425</name>
</gene>
<dbReference type="Gene3D" id="1.10.10.60">
    <property type="entry name" value="Homeodomain-like"/>
    <property type="match status" value="1"/>
</dbReference>
<dbReference type="SUPFAM" id="SSF46689">
    <property type="entry name" value="Homeodomain-like"/>
    <property type="match status" value="1"/>
</dbReference>
<keyword evidence="2" id="KW-0238">DNA-binding</keyword>
<dbReference type="Pfam" id="PF12625">
    <property type="entry name" value="Arabinose_bd"/>
    <property type="match status" value="1"/>
</dbReference>
<dbReference type="PROSITE" id="PS01124">
    <property type="entry name" value="HTH_ARAC_FAMILY_2"/>
    <property type="match status" value="1"/>
</dbReference>
<dbReference type="GO" id="GO:0003700">
    <property type="term" value="F:DNA-binding transcription factor activity"/>
    <property type="evidence" value="ECO:0007669"/>
    <property type="project" value="InterPro"/>
</dbReference>
<dbReference type="OrthoDB" id="7428625at2"/>
<dbReference type="Pfam" id="PF12833">
    <property type="entry name" value="HTH_18"/>
    <property type="match status" value="1"/>
</dbReference>
<keyword evidence="3" id="KW-0804">Transcription</keyword>
<comment type="caution">
    <text evidence="5">The sequence shown here is derived from an EMBL/GenBank/DDBJ whole genome shotgun (WGS) entry which is preliminary data.</text>
</comment>
<proteinExistence type="predicted"/>
<protein>
    <submittedName>
        <fullName evidence="5">AraC family transcriptional regulator</fullName>
    </submittedName>
</protein>
<dbReference type="GO" id="GO:0005829">
    <property type="term" value="C:cytosol"/>
    <property type="evidence" value="ECO:0007669"/>
    <property type="project" value="TreeGrafter"/>
</dbReference>
<dbReference type="Proteomes" id="UP000309389">
    <property type="component" value="Unassembled WGS sequence"/>
</dbReference>
<sequence length="379" mass="41886">MGQAMPTPCLAASTPGLVEPAHGLGGATIGELLQGAVLQGHDPHKLLEAAGIDPAILNDPAIAIGGRDFVRLVRQVQIALDDVYLGFLPQGSRLALEDERILCLLQAANLGEAIRFSVRFTNAMTPDVGAQLFPEACGALRHACAYRTIPGVNRAMLVWVRFIWIYQFFGWLIGRPLKMKGLSVSEPGNAERFDPSALFGCPVTFGAPEDMLTYDMRDLNRPLLRRSVREYQDYCATEPDWFAADIRPPDWTTRTRKAIIDLQRLGSWFPTIEQVADRVSSSPRQLRHHLSQEGENFQNLRTRLRGEAASAYLLASDLPIQEIGMLLGFSEPGSFSRHFISWAGTSPSDYRAQHIGDAGRMANASALLAERRPLRIIEP</sequence>
<evidence type="ECO:0000256" key="3">
    <source>
        <dbReference type="ARBA" id="ARBA00023163"/>
    </source>
</evidence>
<dbReference type="SMART" id="SM00342">
    <property type="entry name" value="HTH_ARAC"/>
    <property type="match status" value="1"/>
</dbReference>
<keyword evidence="1" id="KW-0805">Transcription regulation</keyword>
<organism evidence="5 6">
    <name type="scientific">Alteraurantiacibacter aquimixticola</name>
    <dbReference type="NCBI Taxonomy" id="2489173"/>
    <lineage>
        <taxon>Bacteria</taxon>
        <taxon>Pseudomonadati</taxon>
        <taxon>Pseudomonadota</taxon>
        <taxon>Alphaproteobacteria</taxon>
        <taxon>Sphingomonadales</taxon>
        <taxon>Erythrobacteraceae</taxon>
        <taxon>Alteraurantiacibacter</taxon>
    </lineage>
</organism>
<dbReference type="GO" id="GO:0000976">
    <property type="term" value="F:transcription cis-regulatory region binding"/>
    <property type="evidence" value="ECO:0007669"/>
    <property type="project" value="TreeGrafter"/>
</dbReference>